<dbReference type="GO" id="GO:0001653">
    <property type="term" value="F:peptide receptor activity"/>
    <property type="evidence" value="ECO:0007669"/>
    <property type="project" value="TreeGrafter"/>
</dbReference>
<keyword evidence="9" id="KW-1185">Reference proteome</keyword>
<evidence type="ECO:0000259" key="7">
    <source>
        <dbReference type="PROSITE" id="PS50125"/>
    </source>
</evidence>
<reference evidence="9" key="1">
    <citation type="journal article" date="2013" name="Nature">
        <title>Pan genome of the phytoplankton Emiliania underpins its global distribution.</title>
        <authorList>
            <person name="Read B.A."/>
            <person name="Kegel J."/>
            <person name="Klute M.J."/>
            <person name="Kuo A."/>
            <person name="Lefebvre S.C."/>
            <person name="Maumus F."/>
            <person name="Mayer C."/>
            <person name="Miller J."/>
            <person name="Monier A."/>
            <person name="Salamov A."/>
            <person name="Young J."/>
            <person name="Aguilar M."/>
            <person name="Claverie J.M."/>
            <person name="Frickenhaus S."/>
            <person name="Gonzalez K."/>
            <person name="Herman E.K."/>
            <person name="Lin Y.C."/>
            <person name="Napier J."/>
            <person name="Ogata H."/>
            <person name="Sarno A.F."/>
            <person name="Shmutz J."/>
            <person name="Schroeder D."/>
            <person name="de Vargas C."/>
            <person name="Verret F."/>
            <person name="von Dassow P."/>
            <person name="Valentin K."/>
            <person name="Van de Peer Y."/>
            <person name="Wheeler G."/>
            <person name="Dacks J.B."/>
            <person name="Delwiche C.F."/>
            <person name="Dyhrman S.T."/>
            <person name="Glockner G."/>
            <person name="John U."/>
            <person name="Richards T."/>
            <person name="Worden A.Z."/>
            <person name="Zhang X."/>
            <person name="Grigoriev I.V."/>
            <person name="Allen A.E."/>
            <person name="Bidle K."/>
            <person name="Borodovsky M."/>
            <person name="Bowler C."/>
            <person name="Brownlee C."/>
            <person name="Cock J.M."/>
            <person name="Elias M."/>
            <person name="Gladyshev V.N."/>
            <person name="Groth M."/>
            <person name="Guda C."/>
            <person name="Hadaegh A."/>
            <person name="Iglesias-Rodriguez M.D."/>
            <person name="Jenkins J."/>
            <person name="Jones B.M."/>
            <person name="Lawson T."/>
            <person name="Leese F."/>
            <person name="Lindquist E."/>
            <person name="Lobanov A."/>
            <person name="Lomsadze A."/>
            <person name="Malik S.B."/>
            <person name="Marsh M.E."/>
            <person name="Mackinder L."/>
            <person name="Mock T."/>
            <person name="Mueller-Roeber B."/>
            <person name="Pagarete A."/>
            <person name="Parker M."/>
            <person name="Probert I."/>
            <person name="Quesneville H."/>
            <person name="Raines C."/>
            <person name="Rensing S.A."/>
            <person name="Riano-Pachon D.M."/>
            <person name="Richier S."/>
            <person name="Rokitta S."/>
            <person name="Shiraiwa Y."/>
            <person name="Soanes D.M."/>
            <person name="van der Giezen M."/>
            <person name="Wahlund T.M."/>
            <person name="Williams B."/>
            <person name="Wilson W."/>
            <person name="Wolfe G."/>
            <person name="Wurch L.L."/>
        </authorList>
    </citation>
    <scope>NUCLEOTIDE SEQUENCE</scope>
</reference>
<evidence type="ECO:0000313" key="8">
    <source>
        <dbReference type="EnsemblProtists" id="EOD40282"/>
    </source>
</evidence>
<evidence type="ECO:0000256" key="6">
    <source>
        <dbReference type="ARBA" id="ARBA00023239"/>
    </source>
</evidence>
<protein>
    <recommendedName>
        <fullName evidence="7">Guanylate cyclase domain-containing protein</fullName>
    </recommendedName>
</protein>
<dbReference type="GO" id="GO:0035556">
    <property type="term" value="P:intracellular signal transduction"/>
    <property type="evidence" value="ECO:0007669"/>
    <property type="project" value="InterPro"/>
</dbReference>
<keyword evidence="4" id="KW-1133">Transmembrane helix</keyword>
<dbReference type="KEGG" id="ehx:EMIHUDRAFT_78871"/>
<dbReference type="GO" id="GO:0000166">
    <property type="term" value="F:nucleotide binding"/>
    <property type="evidence" value="ECO:0007669"/>
    <property type="project" value="UniProtKB-KW"/>
</dbReference>
<dbReference type="GO" id="GO:0005886">
    <property type="term" value="C:plasma membrane"/>
    <property type="evidence" value="ECO:0007669"/>
    <property type="project" value="TreeGrafter"/>
</dbReference>
<dbReference type="PaxDb" id="2903-EOD40282"/>
<evidence type="ECO:0000256" key="1">
    <source>
        <dbReference type="ARBA" id="ARBA00004370"/>
    </source>
</evidence>
<keyword evidence="5" id="KW-0472">Membrane</keyword>
<keyword evidence="6" id="KW-0456">Lyase</keyword>
<dbReference type="InterPro" id="IPR050401">
    <property type="entry name" value="Cyclic_nucleotide_synthase"/>
</dbReference>
<keyword evidence="2" id="KW-0812">Transmembrane</keyword>
<name>A0A0D3KWZ7_EMIH1</name>
<dbReference type="HOGENOM" id="CLU_130445_0_0_1"/>
<dbReference type="eggNOG" id="KOG1023">
    <property type="taxonomic scope" value="Eukaryota"/>
</dbReference>
<dbReference type="InterPro" id="IPR029787">
    <property type="entry name" value="Nucleotide_cyclase"/>
</dbReference>
<dbReference type="Proteomes" id="UP000013827">
    <property type="component" value="Unassembled WGS sequence"/>
</dbReference>
<dbReference type="Gene3D" id="3.30.70.1230">
    <property type="entry name" value="Nucleotide cyclase"/>
    <property type="match status" value="1"/>
</dbReference>
<dbReference type="EnsemblProtists" id="EOD40282">
    <property type="protein sequence ID" value="EOD40282"/>
    <property type="gene ID" value="EMIHUDRAFT_78871"/>
</dbReference>
<reference evidence="8" key="2">
    <citation type="submission" date="2024-10" db="UniProtKB">
        <authorList>
            <consortium name="EnsemblProtists"/>
        </authorList>
    </citation>
    <scope>IDENTIFICATION</scope>
</reference>
<dbReference type="STRING" id="2903.R1DYR7"/>
<dbReference type="GO" id="GO:0004383">
    <property type="term" value="F:guanylate cyclase activity"/>
    <property type="evidence" value="ECO:0007669"/>
    <property type="project" value="TreeGrafter"/>
</dbReference>
<accession>A0A0D3KWZ7</accession>
<dbReference type="InterPro" id="IPR001054">
    <property type="entry name" value="A/G_cyclase"/>
</dbReference>
<evidence type="ECO:0000256" key="2">
    <source>
        <dbReference type="ARBA" id="ARBA00022692"/>
    </source>
</evidence>
<evidence type="ECO:0000256" key="5">
    <source>
        <dbReference type="ARBA" id="ARBA00023136"/>
    </source>
</evidence>
<comment type="subcellular location">
    <subcellularLocation>
        <location evidence="1">Membrane</location>
    </subcellularLocation>
</comment>
<dbReference type="GO" id="GO:0004016">
    <property type="term" value="F:adenylate cyclase activity"/>
    <property type="evidence" value="ECO:0007669"/>
    <property type="project" value="TreeGrafter"/>
</dbReference>
<organism evidence="8 9">
    <name type="scientific">Emiliania huxleyi (strain CCMP1516)</name>
    <dbReference type="NCBI Taxonomy" id="280463"/>
    <lineage>
        <taxon>Eukaryota</taxon>
        <taxon>Haptista</taxon>
        <taxon>Haptophyta</taxon>
        <taxon>Prymnesiophyceae</taxon>
        <taxon>Isochrysidales</taxon>
        <taxon>Noelaerhabdaceae</taxon>
        <taxon>Emiliania</taxon>
    </lineage>
</organism>
<dbReference type="SUPFAM" id="SSF55073">
    <property type="entry name" value="Nucleotide cyclase"/>
    <property type="match status" value="1"/>
</dbReference>
<dbReference type="PANTHER" id="PTHR11920">
    <property type="entry name" value="GUANYLYL CYCLASE"/>
    <property type="match status" value="1"/>
</dbReference>
<evidence type="ECO:0000313" key="9">
    <source>
        <dbReference type="Proteomes" id="UP000013827"/>
    </source>
</evidence>
<feature type="domain" description="Guanylate cyclase" evidence="7">
    <location>
        <begin position="32"/>
        <end position="114"/>
    </location>
</feature>
<dbReference type="Pfam" id="PF00211">
    <property type="entry name" value="Guanylate_cyc"/>
    <property type="match status" value="1"/>
</dbReference>
<proteinExistence type="predicted"/>
<dbReference type="SMART" id="SM00044">
    <property type="entry name" value="CYCc"/>
    <property type="match status" value="1"/>
</dbReference>
<dbReference type="CDD" id="cd07302">
    <property type="entry name" value="CHD"/>
    <property type="match status" value="1"/>
</dbReference>
<keyword evidence="3" id="KW-0547">Nucleotide-binding</keyword>
<evidence type="ECO:0000256" key="4">
    <source>
        <dbReference type="ARBA" id="ARBA00022989"/>
    </source>
</evidence>
<dbReference type="AlphaFoldDB" id="A0A0D3KWZ7"/>
<dbReference type="RefSeq" id="XP_005792711.1">
    <property type="nucleotide sequence ID" value="XM_005792654.1"/>
</dbReference>
<evidence type="ECO:0000256" key="3">
    <source>
        <dbReference type="ARBA" id="ARBA00022741"/>
    </source>
</evidence>
<dbReference type="PANTHER" id="PTHR11920:SF335">
    <property type="entry name" value="GUANYLATE CYCLASE"/>
    <property type="match status" value="1"/>
</dbReference>
<dbReference type="GO" id="GO:0007168">
    <property type="term" value="P:receptor guanylyl cyclase signaling pathway"/>
    <property type="evidence" value="ECO:0007669"/>
    <property type="project" value="TreeGrafter"/>
</dbReference>
<sequence>VHRLLLNTLPAPIVRHIAAGATDLAHRYGEVTVLQADLSGFTKLSSERSAAFVIGLLSDLFAKFDRLTEWHGVHKVKTIGDAYVVCCGAFDEAPTAAEAARRVVGMGLSMLDEV</sequence>
<dbReference type="PROSITE" id="PS50125">
    <property type="entry name" value="GUANYLATE_CYCLASE_2"/>
    <property type="match status" value="1"/>
</dbReference>
<dbReference type="GeneID" id="17285554"/>